<dbReference type="InterPro" id="IPR052534">
    <property type="entry name" value="Extracell_DNA_Util/SecSys_Comp"/>
</dbReference>
<keyword evidence="1" id="KW-1133">Transmembrane helix</keyword>
<reference evidence="3" key="1">
    <citation type="submission" date="2015-09" db="EMBL/GenBank/DDBJ databases">
        <authorList>
            <person name="Shao Z."/>
            <person name="Wang L."/>
        </authorList>
    </citation>
    <scope>NUCLEOTIDE SEQUENCE [LARGE SCALE GENOMIC DNA]</scope>
    <source>
        <strain evidence="3">F13-1</strain>
    </source>
</reference>
<sequence length="186" mass="20987">MSNINLLPWRDAVRAGQKKQFLIWLTLACVVTVAVMLAVNSWVHQQIARQQERNQLLQTETARLDLVLGEIRHIKTQRAQLLERMLLIESFQQRRNLSVRLFNQLPELVPPGVYLSSVNVAGSSIDVVGKTEAYTRVASMIRQIEDSGWLTEPRVSSIFASDTRPIALSQFSMLFRIADATAGGTR</sequence>
<organism evidence="2 3">
    <name type="scientific">Zobellella denitrificans</name>
    <dbReference type="NCBI Taxonomy" id="347534"/>
    <lineage>
        <taxon>Bacteria</taxon>
        <taxon>Pseudomonadati</taxon>
        <taxon>Pseudomonadota</taxon>
        <taxon>Gammaproteobacteria</taxon>
        <taxon>Aeromonadales</taxon>
        <taxon>Aeromonadaceae</taxon>
        <taxon>Zobellella</taxon>
    </lineage>
</organism>
<keyword evidence="3" id="KW-1185">Reference proteome</keyword>
<evidence type="ECO:0008006" key="4">
    <source>
        <dbReference type="Google" id="ProtNLM"/>
    </source>
</evidence>
<gene>
    <name evidence="2" type="ORF">AN401_15485</name>
</gene>
<accession>A0A291HSK4</accession>
<evidence type="ECO:0000313" key="2">
    <source>
        <dbReference type="EMBL" id="ATG75092.1"/>
    </source>
</evidence>
<dbReference type="Pfam" id="PF05137">
    <property type="entry name" value="PilN"/>
    <property type="match status" value="1"/>
</dbReference>
<evidence type="ECO:0000256" key="1">
    <source>
        <dbReference type="SAM" id="Phobius"/>
    </source>
</evidence>
<keyword evidence="1" id="KW-0812">Transmembrane</keyword>
<dbReference type="GO" id="GO:0043683">
    <property type="term" value="P:type IV pilus assembly"/>
    <property type="evidence" value="ECO:0007669"/>
    <property type="project" value="TreeGrafter"/>
</dbReference>
<protein>
    <recommendedName>
        <fullName evidence="4">Fimbrial assembly protein</fullName>
    </recommendedName>
</protein>
<dbReference type="GO" id="GO:0043107">
    <property type="term" value="P:type IV pilus-dependent motility"/>
    <property type="evidence" value="ECO:0007669"/>
    <property type="project" value="TreeGrafter"/>
</dbReference>
<dbReference type="EMBL" id="CP012621">
    <property type="protein sequence ID" value="ATG75092.1"/>
    <property type="molecule type" value="Genomic_DNA"/>
</dbReference>
<dbReference type="AlphaFoldDB" id="A0A291HSK4"/>
<dbReference type="KEGG" id="zdf:AN401_15485"/>
<dbReference type="PANTHER" id="PTHR40278">
    <property type="entry name" value="DNA UTILIZATION PROTEIN HOFN"/>
    <property type="match status" value="1"/>
</dbReference>
<keyword evidence="1" id="KW-0472">Membrane</keyword>
<evidence type="ECO:0000313" key="3">
    <source>
        <dbReference type="Proteomes" id="UP000217763"/>
    </source>
</evidence>
<dbReference type="Proteomes" id="UP000217763">
    <property type="component" value="Chromosome"/>
</dbReference>
<name>A0A291HSK4_9GAMM</name>
<dbReference type="RefSeq" id="WP_096779877.1">
    <property type="nucleotide sequence ID" value="NZ_CP012621.1"/>
</dbReference>
<dbReference type="PANTHER" id="PTHR40278:SF2">
    <property type="entry name" value="TYPE IV PILUS INNER MEMBRANE COMPONENT PILN"/>
    <property type="match status" value="1"/>
</dbReference>
<feature type="transmembrane region" description="Helical" evidence="1">
    <location>
        <begin position="21"/>
        <end position="43"/>
    </location>
</feature>
<dbReference type="InterPro" id="IPR007813">
    <property type="entry name" value="PilN"/>
</dbReference>
<proteinExistence type="predicted"/>